<dbReference type="Pfam" id="PF19830">
    <property type="entry name" value="DUF6311"/>
    <property type="match status" value="1"/>
</dbReference>
<gene>
    <name evidence="5" type="ORF">ABI_17410</name>
</gene>
<feature type="transmembrane region" description="Helical" evidence="2">
    <location>
        <begin position="197"/>
        <end position="224"/>
    </location>
</feature>
<keyword evidence="2" id="KW-0812">Transmembrane</keyword>
<keyword evidence="2" id="KW-1133">Transmembrane helix</keyword>
<feature type="transmembrane region" description="Helical" evidence="2">
    <location>
        <begin position="245"/>
        <end position="266"/>
    </location>
</feature>
<feature type="transmembrane region" description="Helical" evidence="2">
    <location>
        <begin position="395"/>
        <end position="412"/>
    </location>
</feature>
<dbReference type="InterPro" id="IPR046278">
    <property type="entry name" value="DUF6311"/>
</dbReference>
<feature type="transmembrane region" description="Helical" evidence="2">
    <location>
        <begin position="30"/>
        <end position="51"/>
    </location>
</feature>
<keyword evidence="6" id="KW-1185">Reference proteome</keyword>
<feature type="transmembrane region" description="Helical" evidence="2">
    <location>
        <begin position="313"/>
        <end position="332"/>
    </location>
</feature>
<evidence type="ECO:0000313" key="5">
    <source>
        <dbReference type="EMBL" id="EGF93300.1"/>
    </source>
</evidence>
<accession>F4QKC2</accession>
<evidence type="ECO:0000256" key="1">
    <source>
        <dbReference type="SAM" id="MobiDB-lite"/>
    </source>
</evidence>
<feature type="transmembrane region" description="Helical" evidence="2">
    <location>
        <begin position="120"/>
        <end position="142"/>
    </location>
</feature>
<evidence type="ECO:0000256" key="2">
    <source>
        <dbReference type="SAM" id="Phobius"/>
    </source>
</evidence>
<reference evidence="6" key="1">
    <citation type="submission" date="2011-03" db="EMBL/GenBank/DDBJ databases">
        <title>Draft genome sequence of Brevundimonas diminuta.</title>
        <authorList>
            <person name="Brown P.J.B."/>
            <person name="Buechlein A."/>
            <person name="Hemmerich C."/>
            <person name="Brun Y.V."/>
        </authorList>
    </citation>
    <scope>NUCLEOTIDE SEQUENCE [LARGE SCALE GENOMIC DNA]</scope>
    <source>
        <strain evidence="6">C19</strain>
    </source>
</reference>
<dbReference type="AlphaFoldDB" id="F4QKC2"/>
<dbReference type="RefSeq" id="WP_006272496.1">
    <property type="nucleotide sequence ID" value="NZ_GL883077.1"/>
</dbReference>
<protein>
    <submittedName>
        <fullName evidence="5">Putative membrane protein</fullName>
    </submittedName>
</protein>
<dbReference type="EMBL" id="GL883077">
    <property type="protein sequence ID" value="EGF93300.1"/>
    <property type="molecule type" value="Genomic_DNA"/>
</dbReference>
<dbReference type="HOGENOM" id="CLU_023163_0_0_5"/>
<dbReference type="Pfam" id="PF25853">
    <property type="entry name" value="DUF6311_C"/>
    <property type="match status" value="1"/>
</dbReference>
<feature type="transmembrane region" description="Helical" evidence="2">
    <location>
        <begin position="344"/>
        <end position="362"/>
    </location>
</feature>
<feature type="domain" description="DUF6311" evidence="3">
    <location>
        <begin position="36"/>
        <end position="434"/>
    </location>
</feature>
<name>F4QKC2_9CAUL</name>
<evidence type="ECO:0000313" key="6">
    <source>
        <dbReference type="Proteomes" id="UP000006512"/>
    </source>
</evidence>
<organism evidence="5 6">
    <name type="scientific">Asticcacaulis biprosthecium C19</name>
    <dbReference type="NCBI Taxonomy" id="715226"/>
    <lineage>
        <taxon>Bacteria</taxon>
        <taxon>Pseudomonadati</taxon>
        <taxon>Pseudomonadota</taxon>
        <taxon>Alphaproteobacteria</taxon>
        <taxon>Caulobacterales</taxon>
        <taxon>Caulobacteraceae</taxon>
        <taxon>Asticcacaulis</taxon>
    </lineage>
</organism>
<dbReference type="InterPro" id="IPR058671">
    <property type="entry name" value="DUF6311_C"/>
</dbReference>
<feature type="region of interest" description="Disordered" evidence="1">
    <location>
        <begin position="695"/>
        <end position="764"/>
    </location>
</feature>
<evidence type="ECO:0000259" key="4">
    <source>
        <dbReference type="Pfam" id="PF25853"/>
    </source>
</evidence>
<proteinExistence type="predicted"/>
<dbReference type="Proteomes" id="UP000006512">
    <property type="component" value="Unassembled WGS sequence"/>
</dbReference>
<dbReference type="eggNOG" id="COG1287">
    <property type="taxonomic scope" value="Bacteria"/>
</dbReference>
<feature type="transmembrane region" description="Helical" evidence="2">
    <location>
        <begin position="419"/>
        <end position="441"/>
    </location>
</feature>
<evidence type="ECO:0000259" key="3">
    <source>
        <dbReference type="Pfam" id="PF19830"/>
    </source>
</evidence>
<feature type="transmembrane region" description="Helical" evidence="2">
    <location>
        <begin position="148"/>
        <end position="167"/>
    </location>
</feature>
<feature type="domain" description="DUF6311" evidence="4">
    <location>
        <begin position="462"/>
        <end position="561"/>
    </location>
</feature>
<dbReference type="STRING" id="715226.ABI_17410"/>
<dbReference type="OrthoDB" id="1814621at2"/>
<keyword evidence="2" id="KW-0472">Membrane</keyword>
<sequence>MRLPTWNWRSLLSQPQAFVTNMPPQVWTGVFRAACCLAPVVLFLCFFNPYIVDPTRIGWVLEADWGQHVLGWNAYRHCADSLNHQTCLAAPIGNSLMSLDANPPFAFLFKPFSELLPDQFQYIGLWFAMCVGLHFFVAYHLVRPYAQNRWMAFGGAIVLSLLPILYYRMRHDTLVAQFLVLWGLHIFLNVQTERAKMWHWIALLGFAGLLHPYLLFMIAAIWGGDVLRRFWPAARTFDRKALLDTAWRAVAVLVAPIITMGLAGTYTKGMAPGAGGWGYYTAGIDSFFNPVRQDFSNILKATPLNGGQSFEGYQYLGFGLLVLIVIAVVLYLTSPEAKRSKEFLNKLWPLALPMLCLALIAFSNNAKFFNMTVWNFPLPEALRGPAAILRASGRMLWPVAYLLILTSLVVLFKARPKMVAVLLPLVIAVQAYDIAGFAAAMRKATGLAQSEKVYYLTPSPLWDKLVEASDGVDFYPANVHLNQKLFYEVTWRATSNKLPVNTMYAARENLIQVSHQEAGQDAFKTGDVKPNHLLVFLKQCDAPANLRPRLRMLDGVWILPPEAALDLPLDKPVWDPIRSEVRFGWLDQGTCMLDQNWSRPDTEGTWSDGPDANVMIPIKHVEFETTRPRKLDLNLKAKSRIPVHVSVMVNDVKVDEIELKPRATEHTISLPASALRKDALKIRFVVIPPEPITVEGGTESSAAVSVSRGGRSQIAQKTEPKPEPQTARNLGIKLINIRLSDPDAEPDDEPAAPMQKVWRPVSTS</sequence>